<keyword evidence="2" id="KW-1185">Reference proteome</keyword>
<proteinExistence type="predicted"/>
<dbReference type="Proteomes" id="UP001163321">
    <property type="component" value="Chromosome 5"/>
</dbReference>
<organism evidence="1 2">
    <name type="scientific">Peronosclerospora sorghi</name>
    <dbReference type="NCBI Taxonomy" id="230839"/>
    <lineage>
        <taxon>Eukaryota</taxon>
        <taxon>Sar</taxon>
        <taxon>Stramenopiles</taxon>
        <taxon>Oomycota</taxon>
        <taxon>Peronosporomycetes</taxon>
        <taxon>Peronosporales</taxon>
        <taxon>Peronosporaceae</taxon>
        <taxon>Peronosclerospora</taxon>
    </lineage>
</organism>
<evidence type="ECO:0000313" key="1">
    <source>
        <dbReference type="EMBL" id="KAI9911970.1"/>
    </source>
</evidence>
<dbReference type="EMBL" id="CM047584">
    <property type="protein sequence ID" value="KAI9911970.1"/>
    <property type="molecule type" value="Genomic_DNA"/>
</dbReference>
<reference evidence="1 2" key="1">
    <citation type="journal article" date="2022" name="bioRxiv">
        <title>The genome of the oomycete Peronosclerospora sorghi, a cosmopolitan pathogen of maize and sorghum, is inflated with dispersed pseudogenes.</title>
        <authorList>
            <person name="Fletcher K."/>
            <person name="Martin F."/>
            <person name="Isakeit T."/>
            <person name="Cavanaugh K."/>
            <person name="Magill C."/>
            <person name="Michelmore R."/>
        </authorList>
    </citation>
    <scope>NUCLEOTIDE SEQUENCE [LARGE SCALE GENOMIC DNA]</scope>
    <source>
        <strain evidence="1">P6</strain>
    </source>
</reference>
<sequence>MTNFDKNRPDSKDSKLKRVRLSPPMLPPLSTASKPSSLPPLPPLNNAPTPTSPPSPATTSTNVQKLTELRHQYLSDVLMVIDELKAVLTYGPSSASPDSPVPPSVALKLVRTVQTLEKLRALLLMNPSKLRRVSFAHLATIEQQIKMNLLPIATLFRSFDHATQAADSHASVSDNGRKLDSSWRQDRSDAKSPCSPSGIPDAPGRQCDWRFLSMALSLQL</sequence>
<gene>
    <name evidence="1" type="ORF">PsorP6_009493</name>
</gene>
<protein>
    <submittedName>
        <fullName evidence="1">Uncharacterized protein</fullName>
    </submittedName>
</protein>
<accession>A0ACC0W013</accession>
<name>A0ACC0W013_9STRA</name>
<evidence type="ECO:0000313" key="2">
    <source>
        <dbReference type="Proteomes" id="UP001163321"/>
    </source>
</evidence>
<comment type="caution">
    <text evidence="1">The sequence shown here is derived from an EMBL/GenBank/DDBJ whole genome shotgun (WGS) entry which is preliminary data.</text>
</comment>